<keyword evidence="3" id="KW-1185">Reference proteome</keyword>
<dbReference type="InterPro" id="IPR012338">
    <property type="entry name" value="Beta-lactam/transpept-like"/>
</dbReference>
<gene>
    <name evidence="2" type="ORF">BDK92_1324</name>
</gene>
<dbReference type="GO" id="GO:0046677">
    <property type="term" value="P:response to antibiotic"/>
    <property type="evidence" value="ECO:0007669"/>
    <property type="project" value="InterPro"/>
</dbReference>
<dbReference type="OrthoDB" id="9775096at2"/>
<dbReference type="Gene3D" id="3.40.710.10">
    <property type="entry name" value="DD-peptidase/beta-lactamase superfamily"/>
    <property type="match status" value="1"/>
</dbReference>
<dbReference type="RefSeq" id="WP_121155531.1">
    <property type="nucleotide sequence ID" value="NZ_RBKT01000001.1"/>
</dbReference>
<dbReference type="InterPro" id="IPR045155">
    <property type="entry name" value="Beta-lactam_cat"/>
</dbReference>
<dbReference type="Proteomes" id="UP000277671">
    <property type="component" value="Unassembled WGS sequence"/>
</dbReference>
<dbReference type="PANTHER" id="PTHR35333">
    <property type="entry name" value="BETA-LACTAMASE"/>
    <property type="match status" value="1"/>
</dbReference>
<feature type="domain" description="Beta-lactamase class A catalytic" evidence="1">
    <location>
        <begin position="32"/>
        <end position="250"/>
    </location>
</feature>
<sequence length="290" mass="30773">MTWERLDAELADTAGTVSVYAGRLDAAPAYTRLPDRTHYAASTMKVAVLGALYRAADTGTLDLDAPVPIENEFDSAQPDAPRFRCASSYDDDPAVWARVGGHAPLRWLAHRMIVRSSNLATNLLLGHVGLPAVNAVWDLAGARHSHTGRGIEDFAARDAGIDNPVTAADLATLLGTIARGAQVTGPLATPATCAAMLDVLLAQEHREDLAAGLPAGTRVALKNGWVRGVRHAAGVVFPDDAPPYALAVCTSHHPDGGEPDQTARRLIARVSATVWAARRDLLPDRTPPER</sequence>
<comment type="caution">
    <text evidence="2">The sequence shown here is derived from an EMBL/GenBank/DDBJ whole genome shotgun (WGS) entry which is preliminary data.</text>
</comment>
<dbReference type="Pfam" id="PF13354">
    <property type="entry name" value="Beta-lactamase2"/>
    <property type="match status" value="1"/>
</dbReference>
<dbReference type="GO" id="GO:0030655">
    <property type="term" value="P:beta-lactam antibiotic catabolic process"/>
    <property type="evidence" value="ECO:0007669"/>
    <property type="project" value="InterPro"/>
</dbReference>
<proteinExistence type="predicted"/>
<protein>
    <submittedName>
        <fullName evidence="2">Beta-lactamase class A</fullName>
    </submittedName>
</protein>
<dbReference type="InterPro" id="IPR000871">
    <property type="entry name" value="Beta-lactam_class-A"/>
</dbReference>
<evidence type="ECO:0000313" key="3">
    <source>
        <dbReference type="Proteomes" id="UP000277671"/>
    </source>
</evidence>
<name>A0A495JFA6_9ACTN</name>
<dbReference type="GO" id="GO:0008800">
    <property type="term" value="F:beta-lactamase activity"/>
    <property type="evidence" value="ECO:0007669"/>
    <property type="project" value="InterPro"/>
</dbReference>
<reference evidence="2 3" key="1">
    <citation type="submission" date="2018-10" db="EMBL/GenBank/DDBJ databases">
        <title>Sequencing the genomes of 1000 actinobacteria strains.</title>
        <authorList>
            <person name="Klenk H.-P."/>
        </authorList>
    </citation>
    <scope>NUCLEOTIDE SEQUENCE [LARGE SCALE GENOMIC DNA]</scope>
    <source>
        <strain evidence="2 3">DSM 45175</strain>
    </source>
</reference>
<dbReference type="SUPFAM" id="SSF56601">
    <property type="entry name" value="beta-lactamase/transpeptidase-like"/>
    <property type="match status" value="1"/>
</dbReference>
<accession>A0A495JFA6</accession>
<organism evidence="2 3">
    <name type="scientific">Micromonospora pisi</name>
    <dbReference type="NCBI Taxonomy" id="589240"/>
    <lineage>
        <taxon>Bacteria</taxon>
        <taxon>Bacillati</taxon>
        <taxon>Actinomycetota</taxon>
        <taxon>Actinomycetes</taxon>
        <taxon>Micromonosporales</taxon>
        <taxon>Micromonosporaceae</taxon>
        <taxon>Micromonospora</taxon>
    </lineage>
</organism>
<evidence type="ECO:0000313" key="2">
    <source>
        <dbReference type="EMBL" id="RKR87052.1"/>
    </source>
</evidence>
<dbReference type="AlphaFoldDB" id="A0A495JFA6"/>
<dbReference type="EMBL" id="RBKT01000001">
    <property type="protein sequence ID" value="RKR87052.1"/>
    <property type="molecule type" value="Genomic_DNA"/>
</dbReference>
<dbReference type="PANTHER" id="PTHR35333:SF3">
    <property type="entry name" value="BETA-LACTAMASE-TYPE TRANSPEPTIDASE FOLD CONTAINING PROTEIN"/>
    <property type="match status" value="1"/>
</dbReference>
<evidence type="ECO:0000259" key="1">
    <source>
        <dbReference type="Pfam" id="PF13354"/>
    </source>
</evidence>